<name>A0AAV3RC41_LITER</name>
<dbReference type="EMBL" id="BAABME010008845">
    <property type="protein sequence ID" value="GAA0173962.1"/>
    <property type="molecule type" value="Genomic_DNA"/>
</dbReference>
<reference evidence="1 2" key="1">
    <citation type="submission" date="2024-01" db="EMBL/GenBank/DDBJ databases">
        <title>The complete chloroplast genome sequence of Lithospermum erythrorhizon: insights into the phylogenetic relationship among Boraginaceae species and the maternal lineages of purple gromwells.</title>
        <authorList>
            <person name="Okada T."/>
            <person name="Watanabe K."/>
        </authorList>
    </citation>
    <scope>NUCLEOTIDE SEQUENCE [LARGE SCALE GENOMIC DNA]</scope>
</reference>
<keyword evidence="2" id="KW-1185">Reference proteome</keyword>
<protein>
    <submittedName>
        <fullName evidence="1">Uncharacterized protein</fullName>
    </submittedName>
</protein>
<evidence type="ECO:0000313" key="2">
    <source>
        <dbReference type="Proteomes" id="UP001454036"/>
    </source>
</evidence>
<evidence type="ECO:0000313" key="1">
    <source>
        <dbReference type="EMBL" id="GAA0173962.1"/>
    </source>
</evidence>
<dbReference type="AlphaFoldDB" id="A0AAV3RC41"/>
<sequence>MASSPLSSVLNHPHSSAFLRLHLPSTATFTLRHHLSSNPSPSSPPPHLIKTYIHSKIKKTFSLNFTHSFSSSVSIKKKNNLRTLFDFMPKVVSTEAEMLQTQSQ</sequence>
<comment type="caution">
    <text evidence="1">The sequence shown here is derived from an EMBL/GenBank/DDBJ whole genome shotgun (WGS) entry which is preliminary data.</text>
</comment>
<accession>A0AAV3RC41</accession>
<dbReference type="Proteomes" id="UP001454036">
    <property type="component" value="Unassembled WGS sequence"/>
</dbReference>
<proteinExistence type="predicted"/>
<organism evidence="1 2">
    <name type="scientific">Lithospermum erythrorhizon</name>
    <name type="common">Purple gromwell</name>
    <name type="synonym">Lithospermum officinale var. erythrorhizon</name>
    <dbReference type="NCBI Taxonomy" id="34254"/>
    <lineage>
        <taxon>Eukaryota</taxon>
        <taxon>Viridiplantae</taxon>
        <taxon>Streptophyta</taxon>
        <taxon>Embryophyta</taxon>
        <taxon>Tracheophyta</taxon>
        <taxon>Spermatophyta</taxon>
        <taxon>Magnoliopsida</taxon>
        <taxon>eudicotyledons</taxon>
        <taxon>Gunneridae</taxon>
        <taxon>Pentapetalae</taxon>
        <taxon>asterids</taxon>
        <taxon>lamiids</taxon>
        <taxon>Boraginales</taxon>
        <taxon>Boraginaceae</taxon>
        <taxon>Boraginoideae</taxon>
        <taxon>Lithospermeae</taxon>
        <taxon>Lithospermum</taxon>
    </lineage>
</organism>
<gene>
    <name evidence="1" type="ORF">LIER_27456</name>
</gene>